<dbReference type="Proteomes" id="UP000298416">
    <property type="component" value="Unassembled WGS sequence"/>
</dbReference>
<sequence length="438" mass="49379">MPLVVYVAREKRPSHPHNFKAGSLNVLLRVSGMISNSPYILSLDCDMYCNDPTSARQAMCFHLHPKLSQNLAFVQFPQIFHNIRRYHDIYDGAMRFIWTKWDGLNGLNGPGLTGTAFYIKREALYGIRRLQPNANPNQLKEYYGSSNDFIKSIPKIYRPNYPTNALLTNEALQKEVQLVASCSYDIGTKWGQEASHPVVQSALRGVEFSVFESFKAMFPRFISDEPRGYSCPKHAVVSRAQPELAYYAIYFLPVFILALVPQLCLLAGIPLYPELKHAQEVMASGDSLTTWVNEQRVWVMKSLTSYLFASVNAILEKIGLTKASFVPTSKIMDNEVAKLYQMGKFDFQAPSLFMVILCTLYMINLASFVVGFGRILQNGRMNEMVMQAFLPLFGVVMHYPLMEGMVLRKDVGRVSPLVSILSTVISSLISAYAALIAR</sequence>
<dbReference type="Gene3D" id="3.90.550.10">
    <property type="entry name" value="Spore Coat Polysaccharide Biosynthesis Protein SpsA, Chain A"/>
    <property type="match status" value="1"/>
</dbReference>
<dbReference type="PANTHER" id="PTHR13301">
    <property type="entry name" value="X-BOX TRANSCRIPTION FACTOR-RELATED"/>
    <property type="match status" value="1"/>
</dbReference>
<proteinExistence type="predicted"/>
<dbReference type="Pfam" id="PF03552">
    <property type="entry name" value="Cellulose_synt"/>
    <property type="match status" value="2"/>
</dbReference>
<protein>
    <recommendedName>
        <fullName evidence="12">Cellulose synthase A</fullName>
    </recommendedName>
</protein>
<dbReference type="AlphaFoldDB" id="A0A8X8WJR9"/>
<feature type="transmembrane region" description="Helical" evidence="9">
    <location>
        <begin position="247"/>
        <end position="272"/>
    </location>
</feature>
<evidence type="ECO:0000256" key="7">
    <source>
        <dbReference type="ARBA" id="ARBA00023316"/>
    </source>
</evidence>
<gene>
    <name evidence="10" type="ORF">SASPL_145847</name>
</gene>
<evidence type="ECO:0000256" key="9">
    <source>
        <dbReference type="SAM" id="Phobius"/>
    </source>
</evidence>
<keyword evidence="3" id="KW-0808">Transferase</keyword>
<dbReference type="EMBL" id="PNBA02000017">
    <property type="protein sequence ID" value="KAG6395206.1"/>
    <property type="molecule type" value="Genomic_DNA"/>
</dbReference>
<feature type="transmembrane region" description="Helical" evidence="9">
    <location>
        <begin position="352"/>
        <end position="372"/>
    </location>
</feature>
<reference evidence="10" key="2">
    <citation type="submission" date="2020-08" db="EMBL/GenBank/DDBJ databases">
        <title>Plant Genome Project.</title>
        <authorList>
            <person name="Zhang R.-G."/>
        </authorList>
    </citation>
    <scope>NUCLEOTIDE SEQUENCE</scope>
    <source>
        <strain evidence="10">Huo1</strain>
        <tissue evidence="10">Leaf</tissue>
    </source>
</reference>
<keyword evidence="2" id="KW-0328">Glycosyltransferase</keyword>
<keyword evidence="7" id="KW-0961">Cell wall biogenesis/degradation</keyword>
<feature type="transmembrane region" description="Helical" evidence="9">
    <location>
        <begin position="384"/>
        <end position="402"/>
    </location>
</feature>
<feature type="binding site" evidence="8">
    <location>
        <position position="20"/>
    </location>
    <ligand>
        <name>Mn(2+)</name>
        <dbReference type="ChEBI" id="CHEBI:29035"/>
    </ligand>
</feature>
<evidence type="ECO:0000256" key="2">
    <source>
        <dbReference type="ARBA" id="ARBA00022676"/>
    </source>
</evidence>
<organism evidence="10">
    <name type="scientific">Salvia splendens</name>
    <name type="common">Scarlet sage</name>
    <dbReference type="NCBI Taxonomy" id="180675"/>
    <lineage>
        <taxon>Eukaryota</taxon>
        <taxon>Viridiplantae</taxon>
        <taxon>Streptophyta</taxon>
        <taxon>Embryophyta</taxon>
        <taxon>Tracheophyta</taxon>
        <taxon>Spermatophyta</taxon>
        <taxon>Magnoliopsida</taxon>
        <taxon>eudicotyledons</taxon>
        <taxon>Gunneridae</taxon>
        <taxon>Pentapetalae</taxon>
        <taxon>asterids</taxon>
        <taxon>lamiids</taxon>
        <taxon>Lamiales</taxon>
        <taxon>Lamiaceae</taxon>
        <taxon>Nepetoideae</taxon>
        <taxon>Mentheae</taxon>
        <taxon>Salviinae</taxon>
        <taxon>Salvia</taxon>
        <taxon>Salvia subgen. Calosphace</taxon>
        <taxon>core Calosphace</taxon>
    </lineage>
</organism>
<keyword evidence="11" id="KW-1185">Reference proteome</keyword>
<feature type="transmembrane region" description="Helical" evidence="9">
    <location>
        <begin position="414"/>
        <end position="437"/>
    </location>
</feature>
<dbReference type="InterPro" id="IPR029044">
    <property type="entry name" value="Nucleotide-diphossugar_trans"/>
</dbReference>
<dbReference type="GO" id="GO:0016020">
    <property type="term" value="C:membrane"/>
    <property type="evidence" value="ECO:0007669"/>
    <property type="project" value="InterPro"/>
</dbReference>
<dbReference type="GO" id="GO:0016760">
    <property type="term" value="F:cellulose synthase (UDP-forming) activity"/>
    <property type="evidence" value="ECO:0007669"/>
    <property type="project" value="InterPro"/>
</dbReference>
<evidence type="ECO:0000256" key="1">
    <source>
        <dbReference type="ARBA" id="ARBA00004127"/>
    </source>
</evidence>
<comment type="subcellular location">
    <subcellularLocation>
        <location evidence="1">Endomembrane system</location>
        <topology evidence="1">Multi-pass membrane protein</topology>
    </subcellularLocation>
</comment>
<accession>A0A8X8WJR9</accession>
<evidence type="ECO:0000256" key="8">
    <source>
        <dbReference type="PIRSR" id="PIRSR605150-3"/>
    </source>
</evidence>
<dbReference type="GO" id="GO:0012505">
    <property type="term" value="C:endomembrane system"/>
    <property type="evidence" value="ECO:0007669"/>
    <property type="project" value="UniProtKB-SubCell"/>
</dbReference>
<dbReference type="GO" id="GO:0030244">
    <property type="term" value="P:cellulose biosynthetic process"/>
    <property type="evidence" value="ECO:0007669"/>
    <property type="project" value="InterPro"/>
</dbReference>
<keyword evidence="5 9" id="KW-1133">Transmembrane helix</keyword>
<evidence type="ECO:0008006" key="12">
    <source>
        <dbReference type="Google" id="ProtNLM"/>
    </source>
</evidence>
<dbReference type="GO" id="GO:0071555">
    <property type="term" value="P:cell wall organization"/>
    <property type="evidence" value="ECO:0007669"/>
    <property type="project" value="UniProtKB-KW"/>
</dbReference>
<keyword evidence="6 9" id="KW-0472">Membrane</keyword>
<evidence type="ECO:0000256" key="6">
    <source>
        <dbReference type="ARBA" id="ARBA00023136"/>
    </source>
</evidence>
<evidence type="ECO:0000313" key="11">
    <source>
        <dbReference type="Proteomes" id="UP000298416"/>
    </source>
</evidence>
<name>A0A8X8WJR9_SALSN</name>
<reference evidence="10" key="1">
    <citation type="submission" date="2018-01" db="EMBL/GenBank/DDBJ databases">
        <authorList>
            <person name="Mao J.F."/>
        </authorList>
    </citation>
    <scope>NUCLEOTIDE SEQUENCE</scope>
    <source>
        <strain evidence="10">Huo1</strain>
        <tissue evidence="10">Leaf</tissue>
    </source>
</reference>
<feature type="binding site" evidence="8">
    <location>
        <position position="44"/>
    </location>
    <ligand>
        <name>Mn(2+)</name>
        <dbReference type="ChEBI" id="CHEBI:29035"/>
    </ligand>
</feature>
<evidence type="ECO:0000313" key="10">
    <source>
        <dbReference type="EMBL" id="KAG6395206.1"/>
    </source>
</evidence>
<comment type="caution">
    <text evidence="10">The sequence shown here is derived from an EMBL/GenBank/DDBJ whole genome shotgun (WGS) entry which is preliminary data.</text>
</comment>
<keyword evidence="4 9" id="KW-0812">Transmembrane</keyword>
<evidence type="ECO:0000256" key="4">
    <source>
        <dbReference type="ARBA" id="ARBA00022692"/>
    </source>
</evidence>
<evidence type="ECO:0000256" key="3">
    <source>
        <dbReference type="ARBA" id="ARBA00022679"/>
    </source>
</evidence>
<evidence type="ECO:0000256" key="5">
    <source>
        <dbReference type="ARBA" id="ARBA00022989"/>
    </source>
</evidence>
<dbReference type="InterPro" id="IPR005150">
    <property type="entry name" value="Cellulose_synth"/>
</dbReference>